<protein>
    <submittedName>
        <fullName evidence="1">Uncharacterized protein</fullName>
    </submittedName>
</protein>
<dbReference type="RefSeq" id="WP_324178355.1">
    <property type="nucleotide sequence ID" value="NZ_BAABAW010000016.1"/>
</dbReference>
<name>A0ABU5ZQH5_9FLAO</name>
<gene>
    <name evidence="1" type="ORF">U6A24_02490</name>
</gene>
<organism evidence="1 2">
    <name type="scientific">Aquimarina gracilis</name>
    <dbReference type="NCBI Taxonomy" id="874422"/>
    <lineage>
        <taxon>Bacteria</taxon>
        <taxon>Pseudomonadati</taxon>
        <taxon>Bacteroidota</taxon>
        <taxon>Flavobacteriia</taxon>
        <taxon>Flavobacteriales</taxon>
        <taxon>Flavobacteriaceae</taxon>
        <taxon>Aquimarina</taxon>
    </lineage>
</organism>
<evidence type="ECO:0000313" key="2">
    <source>
        <dbReference type="Proteomes" id="UP001327027"/>
    </source>
</evidence>
<dbReference type="Proteomes" id="UP001327027">
    <property type="component" value="Unassembled WGS sequence"/>
</dbReference>
<proteinExistence type="predicted"/>
<dbReference type="EMBL" id="JAYKLX010000001">
    <property type="protein sequence ID" value="MEB3344308.1"/>
    <property type="molecule type" value="Genomic_DNA"/>
</dbReference>
<keyword evidence="2" id="KW-1185">Reference proteome</keyword>
<accession>A0ABU5ZQH5</accession>
<reference evidence="1 2" key="1">
    <citation type="journal article" date="2013" name="Int. J. Syst. Evol. Microbiol.">
        <title>Aquimarina gracilis sp. nov., isolated from the gut microflora of a mussel, Mytilus coruscus, and emended description of Aquimarina spongiae.</title>
        <authorList>
            <person name="Park S.C."/>
            <person name="Choe H.N."/>
            <person name="Baik K.S."/>
            <person name="Seong C.N."/>
        </authorList>
    </citation>
    <scope>NUCLEOTIDE SEQUENCE [LARGE SCALE GENOMIC DNA]</scope>
    <source>
        <strain evidence="1 2">PSC32</strain>
    </source>
</reference>
<evidence type="ECO:0000313" key="1">
    <source>
        <dbReference type="EMBL" id="MEB3344308.1"/>
    </source>
</evidence>
<sequence length="916" mass="105207">MAKKINYFRSHVRQGMTTIADHDNTGKRSKININLKVKETNLKDNTSANLQIDKEVSILGPGDVTGLNTKIISKAFPNKNTSNFEPSQVPFIEFSEPDFVWRYSCKTVNEGQNWIPWLSLIVLQSGNNEDAEFTEERSTSKDLPPRIRIKSNAVLPDLNQSWRWSHVNTIQTEGLSPKELENKIKNAPDQVICRQICARRLKPNTAYRAFLIPTYKIGAETALGNSNEDIDRRALLWDEPSEAIGSVMPYFYDWKFRTGDEGNFDTLVKKIVPREIQNLGSKTIDFSNPGYGIDEPDFILSIESALTGINGQEGNDPMPVEKKQQLAELFNRGIEHNNEETILRVTPPVYGEWYAGKQNSSEKVNVDRNEWLEEVNLDFRYRTIAGLGVEFVKKNQEGLMKSAWQQYNKVKKVNRELNLGRFGRELSGCMNKRLKELQPHNYFKLSLPLQNKVLIEGEGNEPNTTIAPYLKASHITDHLTHKKVRKYLNKRKGIRTGDALVQVKDSHLVSKSFRVEGVKRYTHQGTPSNFYQKSEDFLETEWVDNIVEKTKGAMDPNKHIVDRIKQRTKSFRGREKLLNQLSDKEDELRPVKWYPEFHQPMYHYLKGLSEEYILSGLENIPMNTVGLLQSNRKFVEAFMLGLNHEMASELRWREFPTDMRGSYFRSFWDTTIYSLDPEEKQNFRNTNYGQQLLQQLTIQFGNAYNTFEEIEAAYVEPNPDSTQKQVATLYEEAVEKWLLTRDEDKDIAQISEWSTASNLGNHPVDGKPNANQENQNQTVILLRAELLQKFNNVLIYLVPKNANGKPDFTNSENRKFPIFEGEIGADIVFLGFDLVSADAEDYFLIFEERITELQYGLDVTGDAENIGWEDFAGHEEGEYLDGKLPGGDSNWNNPAFIGNVMTRKQTRVAVKLSTLI</sequence>
<comment type="caution">
    <text evidence="1">The sequence shown here is derived from an EMBL/GenBank/DDBJ whole genome shotgun (WGS) entry which is preliminary data.</text>
</comment>